<dbReference type="InterPro" id="IPR036465">
    <property type="entry name" value="vWFA_dom_sf"/>
</dbReference>
<name>A0A9D6UZM0_9BACT</name>
<dbReference type="Pfam" id="PF13519">
    <property type="entry name" value="VWA_2"/>
    <property type="match status" value="1"/>
</dbReference>
<keyword evidence="2" id="KW-0732">Signal</keyword>
<evidence type="ECO:0000256" key="1">
    <source>
        <dbReference type="SAM" id="MobiDB-lite"/>
    </source>
</evidence>
<comment type="caution">
    <text evidence="4">The sequence shown here is derived from an EMBL/GenBank/DDBJ whole genome shotgun (WGS) entry which is preliminary data.</text>
</comment>
<evidence type="ECO:0000256" key="2">
    <source>
        <dbReference type="SAM" id="SignalP"/>
    </source>
</evidence>
<dbReference type="SMART" id="SM00327">
    <property type="entry name" value="VWA"/>
    <property type="match status" value="1"/>
</dbReference>
<sequence length="262" mass="28816">MRKSVLFSLIAAVILTIPLLASCQQTGTESKKPPLSTQAQDKPIVPEKSPWPFFAKDGQEQELADKLTAKNFILIFDGSGSMGESTCTGSSDPSVNKCDVAKKAVLEWSKSVPEDANIGFIAFHQEGWSQLNLDNRSREEFAKIVKKIRPGGGTPLGESFRLADEMLTKQGKRQLGYGEYVIVAVTDGQATDLKVLQDRVRGILAKSPIIIYTIGFCIGDDHALNQKGRTFYRTAHNPEALRQGLHEVLAEAESFDVTRFTK</sequence>
<evidence type="ECO:0000313" key="4">
    <source>
        <dbReference type="EMBL" id="MBI5248764.1"/>
    </source>
</evidence>
<reference evidence="4" key="1">
    <citation type="submission" date="2020-07" db="EMBL/GenBank/DDBJ databases">
        <title>Huge and variable diversity of episymbiotic CPR bacteria and DPANN archaea in groundwater ecosystems.</title>
        <authorList>
            <person name="He C.Y."/>
            <person name="Keren R."/>
            <person name="Whittaker M."/>
            <person name="Farag I.F."/>
            <person name="Doudna J."/>
            <person name="Cate J.H.D."/>
            <person name="Banfield J.F."/>
        </authorList>
    </citation>
    <scope>NUCLEOTIDE SEQUENCE</scope>
    <source>
        <strain evidence="4">NC_groundwater_1664_Pr3_B-0.1um_52_9</strain>
    </source>
</reference>
<dbReference type="EMBL" id="JACRDE010000136">
    <property type="protein sequence ID" value="MBI5248764.1"/>
    <property type="molecule type" value="Genomic_DNA"/>
</dbReference>
<accession>A0A9D6UZM0</accession>
<dbReference type="Gene3D" id="3.40.50.410">
    <property type="entry name" value="von Willebrand factor, type A domain"/>
    <property type="match status" value="1"/>
</dbReference>
<dbReference type="AlphaFoldDB" id="A0A9D6UZM0"/>
<organism evidence="4 5">
    <name type="scientific">Desulfomonile tiedjei</name>
    <dbReference type="NCBI Taxonomy" id="2358"/>
    <lineage>
        <taxon>Bacteria</taxon>
        <taxon>Pseudomonadati</taxon>
        <taxon>Thermodesulfobacteriota</taxon>
        <taxon>Desulfomonilia</taxon>
        <taxon>Desulfomonilales</taxon>
        <taxon>Desulfomonilaceae</taxon>
        <taxon>Desulfomonile</taxon>
    </lineage>
</organism>
<evidence type="ECO:0000259" key="3">
    <source>
        <dbReference type="PROSITE" id="PS50234"/>
    </source>
</evidence>
<dbReference type="Proteomes" id="UP000807825">
    <property type="component" value="Unassembled WGS sequence"/>
</dbReference>
<feature type="domain" description="VWFA" evidence="3">
    <location>
        <begin position="71"/>
        <end position="216"/>
    </location>
</feature>
<protein>
    <submittedName>
        <fullName evidence="4">VWA domain-containing protein</fullName>
    </submittedName>
</protein>
<proteinExistence type="predicted"/>
<dbReference type="SUPFAM" id="SSF53300">
    <property type="entry name" value="vWA-like"/>
    <property type="match status" value="1"/>
</dbReference>
<feature type="chain" id="PRO_5039263224" evidence="2">
    <location>
        <begin position="22"/>
        <end position="262"/>
    </location>
</feature>
<dbReference type="PROSITE" id="PS51257">
    <property type="entry name" value="PROKAR_LIPOPROTEIN"/>
    <property type="match status" value="1"/>
</dbReference>
<dbReference type="CDD" id="cd00198">
    <property type="entry name" value="vWFA"/>
    <property type="match status" value="1"/>
</dbReference>
<dbReference type="InterPro" id="IPR002035">
    <property type="entry name" value="VWF_A"/>
</dbReference>
<feature type="region of interest" description="Disordered" evidence="1">
    <location>
        <begin position="28"/>
        <end position="50"/>
    </location>
</feature>
<dbReference type="PROSITE" id="PS50234">
    <property type="entry name" value="VWFA"/>
    <property type="match status" value="1"/>
</dbReference>
<feature type="signal peptide" evidence="2">
    <location>
        <begin position="1"/>
        <end position="21"/>
    </location>
</feature>
<evidence type="ECO:0000313" key="5">
    <source>
        <dbReference type="Proteomes" id="UP000807825"/>
    </source>
</evidence>
<gene>
    <name evidence="4" type="ORF">HY912_04655</name>
</gene>